<evidence type="ECO:0000256" key="8">
    <source>
        <dbReference type="ARBA" id="ARBA00035676"/>
    </source>
</evidence>
<dbReference type="GO" id="GO:0005829">
    <property type="term" value="C:cytosol"/>
    <property type="evidence" value="ECO:0007669"/>
    <property type="project" value="TreeGrafter"/>
</dbReference>
<evidence type="ECO:0000256" key="6">
    <source>
        <dbReference type="ARBA" id="ARBA00023239"/>
    </source>
</evidence>
<evidence type="ECO:0000313" key="16">
    <source>
        <dbReference type="Proteomes" id="UP000325606"/>
    </source>
</evidence>
<evidence type="ECO:0000256" key="12">
    <source>
        <dbReference type="NCBIfam" id="TIGR03461"/>
    </source>
</evidence>
<evidence type="ECO:0000313" key="15">
    <source>
        <dbReference type="EMBL" id="QEW08536.1"/>
    </source>
</evidence>
<comment type="subunit">
    <text evidence="3">Homodimer.</text>
</comment>
<dbReference type="NCBIfam" id="TIGR03461">
    <property type="entry name" value="pabC_Proteo"/>
    <property type="match status" value="1"/>
</dbReference>
<evidence type="ECO:0000256" key="10">
    <source>
        <dbReference type="ARBA" id="ARBA00054027"/>
    </source>
</evidence>
<dbReference type="AlphaFoldDB" id="A0A5J6LJN6"/>
<dbReference type="InterPro" id="IPR018300">
    <property type="entry name" value="Aminotrans_IV_CS"/>
</dbReference>
<evidence type="ECO:0000256" key="2">
    <source>
        <dbReference type="ARBA" id="ARBA00009320"/>
    </source>
</evidence>
<evidence type="ECO:0000256" key="13">
    <source>
        <dbReference type="RuleBase" id="RU004106"/>
    </source>
</evidence>
<dbReference type="GO" id="GO:0008153">
    <property type="term" value="P:4-aminobenzoate biosynthetic process"/>
    <property type="evidence" value="ECO:0007669"/>
    <property type="project" value="UniProtKB-UniRule"/>
</dbReference>
<comment type="similarity">
    <text evidence="2 13">Belongs to the class-IV pyridoxal-phosphate-dependent aminotransferase family.</text>
</comment>
<dbReference type="EC" id="4.1.3.38" evidence="8 12"/>
<organism evidence="15 16">
    <name type="scientific">Nitrincola iocasae</name>
    <dbReference type="NCBI Taxonomy" id="2614693"/>
    <lineage>
        <taxon>Bacteria</taxon>
        <taxon>Pseudomonadati</taxon>
        <taxon>Pseudomonadota</taxon>
        <taxon>Gammaproteobacteria</taxon>
        <taxon>Oceanospirillales</taxon>
        <taxon>Oceanospirillaceae</taxon>
        <taxon>Nitrincola</taxon>
    </lineage>
</organism>
<comment type="cofactor">
    <cofactor evidence="1 14">
        <name>pyridoxal 5'-phosphate</name>
        <dbReference type="ChEBI" id="CHEBI:597326"/>
    </cofactor>
</comment>
<dbReference type="Gene3D" id="3.30.470.10">
    <property type="match status" value="1"/>
</dbReference>
<evidence type="ECO:0000256" key="9">
    <source>
        <dbReference type="ARBA" id="ARBA00049529"/>
    </source>
</evidence>
<comment type="pathway">
    <text evidence="7">Cofactor biosynthesis; tetrahydrofolate biosynthesis; 4-aminobenzoate from chorismate: step 2/2.</text>
</comment>
<evidence type="ECO:0000256" key="4">
    <source>
        <dbReference type="ARBA" id="ARBA00022898"/>
    </source>
</evidence>
<comment type="catalytic activity">
    <reaction evidence="9">
        <text>4-amino-4-deoxychorismate = 4-aminobenzoate + pyruvate + H(+)</text>
        <dbReference type="Rhea" id="RHEA:16201"/>
        <dbReference type="ChEBI" id="CHEBI:15361"/>
        <dbReference type="ChEBI" id="CHEBI:15378"/>
        <dbReference type="ChEBI" id="CHEBI:17836"/>
        <dbReference type="ChEBI" id="CHEBI:58406"/>
        <dbReference type="EC" id="4.1.3.38"/>
    </reaction>
</comment>
<dbReference type="Proteomes" id="UP000325606">
    <property type="component" value="Chromosome"/>
</dbReference>
<dbReference type="KEGG" id="nik:F5I99_08710"/>
<evidence type="ECO:0000256" key="3">
    <source>
        <dbReference type="ARBA" id="ARBA00011738"/>
    </source>
</evidence>
<dbReference type="InterPro" id="IPR043131">
    <property type="entry name" value="BCAT-like_N"/>
</dbReference>
<dbReference type="PROSITE" id="PS00770">
    <property type="entry name" value="AA_TRANSFER_CLASS_4"/>
    <property type="match status" value="1"/>
</dbReference>
<dbReference type="SUPFAM" id="SSF56752">
    <property type="entry name" value="D-aminoacid aminotransferase-like PLP-dependent enzymes"/>
    <property type="match status" value="1"/>
</dbReference>
<keyword evidence="6 15" id="KW-0456">Lyase</keyword>
<protein>
    <recommendedName>
        <fullName evidence="11 12">Aminodeoxychorismate lyase</fullName>
        <ecNumber evidence="8 12">4.1.3.38</ecNumber>
    </recommendedName>
</protein>
<dbReference type="CDD" id="cd01559">
    <property type="entry name" value="ADCL_like"/>
    <property type="match status" value="1"/>
</dbReference>
<dbReference type="GO" id="GO:0046656">
    <property type="term" value="P:folic acid biosynthetic process"/>
    <property type="evidence" value="ECO:0007669"/>
    <property type="project" value="UniProtKB-KW"/>
</dbReference>
<dbReference type="PANTHER" id="PTHR42743:SF2">
    <property type="entry name" value="AMINODEOXYCHORISMATE LYASE"/>
    <property type="match status" value="1"/>
</dbReference>
<keyword evidence="16" id="KW-1185">Reference proteome</keyword>
<dbReference type="Pfam" id="PF01063">
    <property type="entry name" value="Aminotran_4"/>
    <property type="match status" value="1"/>
</dbReference>
<dbReference type="InterPro" id="IPR001544">
    <property type="entry name" value="Aminotrans_IV"/>
</dbReference>
<evidence type="ECO:0000256" key="14">
    <source>
        <dbReference type="RuleBase" id="RU004516"/>
    </source>
</evidence>
<dbReference type="PANTHER" id="PTHR42743">
    <property type="entry name" value="AMINO-ACID AMINOTRANSFERASE"/>
    <property type="match status" value="1"/>
</dbReference>
<dbReference type="GO" id="GO:0008696">
    <property type="term" value="F:4-amino-4-deoxychorismate lyase activity"/>
    <property type="evidence" value="ECO:0007669"/>
    <property type="project" value="UniProtKB-UniRule"/>
</dbReference>
<dbReference type="InterPro" id="IPR017824">
    <property type="entry name" value="Aminodeoxychorismate_lyase_IV"/>
</dbReference>
<proteinExistence type="inferred from homology"/>
<dbReference type="InterPro" id="IPR050571">
    <property type="entry name" value="Class-IV_PLP-Dep_Aminotrnsfr"/>
</dbReference>
<evidence type="ECO:0000256" key="5">
    <source>
        <dbReference type="ARBA" id="ARBA00022909"/>
    </source>
</evidence>
<dbReference type="InterPro" id="IPR043132">
    <property type="entry name" value="BCAT-like_C"/>
</dbReference>
<dbReference type="FunFam" id="3.20.10.10:FF:000002">
    <property type="entry name" value="D-alanine aminotransferase"/>
    <property type="match status" value="1"/>
</dbReference>
<dbReference type="InterPro" id="IPR036038">
    <property type="entry name" value="Aminotransferase-like"/>
</dbReference>
<name>A0A5J6LJN6_9GAMM</name>
<evidence type="ECO:0000256" key="11">
    <source>
        <dbReference type="ARBA" id="ARBA00069174"/>
    </source>
</evidence>
<keyword evidence="5" id="KW-0289">Folate biosynthesis</keyword>
<dbReference type="NCBIfam" id="NF004761">
    <property type="entry name" value="PRK06092.1"/>
    <property type="match status" value="1"/>
</dbReference>
<sequence>MALVNGKPAVTLSFQDRGLSYGQGLFETLRIAGGKPLLWEAHLQRLLRGCQRLHIPAEGLQTALQEDLEQLPVVDQAVLKILVTAGCGGRGYTLPTDIQSTRILQQLPFPDYSDNPGLRGIQARWCNLQLACAPALAGIKHLNRLEQVLARAEWNDPSVQEGIVCGADGYLAEGTMSNLFLVYDGRLMTPDLSLYGIAGIMRNYLIELAASVGIKTETGQYTRAELLAADEVFFCNSLIGIWPLAQLDDQTFIPGPVTRRLQGLLKENYC</sequence>
<comment type="function">
    <text evidence="10">Involved in the biosynthesis of p-aminobenzoate (PABA), a precursor of tetrahydrofolate. Converts 4-amino-4-deoxychorismate into 4-aminobenzoate (PABA) and pyruvate.</text>
</comment>
<dbReference type="GO" id="GO:0030170">
    <property type="term" value="F:pyridoxal phosphate binding"/>
    <property type="evidence" value="ECO:0007669"/>
    <property type="project" value="InterPro"/>
</dbReference>
<gene>
    <name evidence="15" type="primary">pabC</name>
    <name evidence="15" type="ORF">F5I99_08710</name>
</gene>
<keyword evidence="4 14" id="KW-0663">Pyridoxal phosphate</keyword>
<evidence type="ECO:0000256" key="1">
    <source>
        <dbReference type="ARBA" id="ARBA00001933"/>
    </source>
</evidence>
<dbReference type="Gene3D" id="3.20.10.10">
    <property type="entry name" value="D-amino Acid Aminotransferase, subunit A, domain 2"/>
    <property type="match status" value="1"/>
</dbReference>
<reference evidence="15 16" key="1">
    <citation type="submission" date="2019-09" db="EMBL/GenBank/DDBJ databases">
        <title>Nitrincola iocasae sp. nov., a bacterium isolated from the sediment collected at a cold seep field in South China Sea.</title>
        <authorList>
            <person name="Zhang H."/>
            <person name="Wang H."/>
            <person name="Li C."/>
        </authorList>
    </citation>
    <scope>NUCLEOTIDE SEQUENCE [LARGE SCALE GENOMIC DNA]</scope>
    <source>
        <strain evidence="15 16">KXZD1103</strain>
    </source>
</reference>
<evidence type="ECO:0000256" key="7">
    <source>
        <dbReference type="ARBA" id="ARBA00035633"/>
    </source>
</evidence>
<accession>A0A5J6LJN6</accession>
<dbReference type="EMBL" id="CP044222">
    <property type="protein sequence ID" value="QEW08536.1"/>
    <property type="molecule type" value="Genomic_DNA"/>
</dbReference>